<dbReference type="RefSeq" id="WP_078235878.1">
    <property type="nucleotide sequence ID" value="NZ_MUYA01000001.1"/>
</dbReference>
<keyword evidence="4" id="KW-1185">Reference proteome</keyword>
<proteinExistence type="predicted"/>
<dbReference type="InterPro" id="IPR012931">
    <property type="entry name" value="TraG_N_Proteobacteria"/>
</dbReference>
<dbReference type="Proteomes" id="UP000190867">
    <property type="component" value="Unassembled WGS sequence"/>
</dbReference>
<gene>
    <name evidence="3" type="ORF">B0187_00900</name>
</gene>
<feature type="transmembrane region" description="Helical" evidence="1">
    <location>
        <begin position="336"/>
        <end position="357"/>
    </location>
</feature>
<reference evidence="3 4" key="1">
    <citation type="submission" date="2017-02" db="EMBL/GenBank/DDBJ databases">
        <title>Draft genome sequence of Haemophilus paracuniculus CCUG 43573 type strain.</title>
        <authorList>
            <person name="Engstrom-Jakobsson H."/>
            <person name="Salva-Serra F."/>
            <person name="Thorell K."/>
            <person name="Gonzales-Siles L."/>
            <person name="Karlsson R."/>
            <person name="Boulund F."/>
            <person name="Engstrand L."/>
            <person name="Kristiansson E."/>
            <person name="Moore E."/>
        </authorList>
    </citation>
    <scope>NUCLEOTIDE SEQUENCE [LARGE SCALE GENOMIC DNA]</scope>
    <source>
        <strain evidence="3 4">CCUG 43573</strain>
    </source>
</reference>
<sequence length="500" mass="55939">MNITLTVDHYYEYFLTILGWVISNGIWDLLTQTGIMAIPFLAHIISSFLKVREQGDDEGNKGRLLANWLENKIYISLVVMMLTCVPLFNVSYNTLQFNTERMRQCGFTVYKASETGLSGLSSELGGKSPALPLWWAFTYTVGKGLTHGAIATLPCKPDLRQVRFEIQNTQITSPVLRQEVLDFVQQCFIPARAKIKRKQLELDEEQARDLDWIGSKLMLKTEGLYDAYRAQTPRKQWPYDANRDQGLPNTGNGGFPSCKEWWSDSQIGLKARLVEQVEPDTMTKLRKIWNSKEDYTDIVVRRLVSPQNMRASTGRVYGGYGDSNASSIGASSGSSWMTYVASSLGSAAGSIVTAPVFDVIKQSLPMVQGIMLMAIMICMPVIAVIGSYDVKTIITMTLVQFGIFFLSFWWELARWLDNWMIITIYSSDAHPLFNAFGIMNDSDDGILSVVINIMYILLPMLFLGALSWAGVNAGAALSNIISNSSDKTMRSTDTDKIPKK</sequence>
<feature type="transmembrane region" description="Helical" evidence="1">
    <location>
        <begin position="10"/>
        <end position="27"/>
    </location>
</feature>
<evidence type="ECO:0000313" key="4">
    <source>
        <dbReference type="Proteomes" id="UP000190867"/>
    </source>
</evidence>
<keyword evidence="1" id="KW-0812">Transmembrane</keyword>
<comment type="caution">
    <text evidence="3">The sequence shown here is derived from an EMBL/GenBank/DDBJ whole genome shotgun (WGS) entry which is preliminary data.</text>
</comment>
<keyword evidence="1" id="KW-0472">Membrane</keyword>
<feature type="transmembrane region" description="Helical" evidence="1">
    <location>
        <begin position="445"/>
        <end position="471"/>
    </location>
</feature>
<feature type="transmembrane region" description="Helical" evidence="1">
    <location>
        <begin position="393"/>
        <end position="412"/>
    </location>
</feature>
<dbReference type="OrthoDB" id="5645662at2"/>
<dbReference type="EMBL" id="MUYA01000001">
    <property type="protein sequence ID" value="OOS00883.1"/>
    <property type="molecule type" value="Genomic_DNA"/>
</dbReference>
<dbReference type="Pfam" id="PF07916">
    <property type="entry name" value="TraG_N"/>
    <property type="match status" value="1"/>
</dbReference>
<name>A0A1T0AW06_9PAST</name>
<evidence type="ECO:0000256" key="1">
    <source>
        <dbReference type="SAM" id="Phobius"/>
    </source>
</evidence>
<dbReference type="STRING" id="734.B0187_00900"/>
<keyword evidence="1" id="KW-1133">Transmembrane helix</keyword>
<feature type="transmembrane region" description="Helical" evidence="1">
    <location>
        <begin position="369"/>
        <end position="387"/>
    </location>
</feature>
<feature type="transmembrane region" description="Helical" evidence="1">
    <location>
        <begin position="73"/>
        <end position="92"/>
    </location>
</feature>
<evidence type="ECO:0000313" key="3">
    <source>
        <dbReference type="EMBL" id="OOS00883.1"/>
    </source>
</evidence>
<dbReference type="AlphaFoldDB" id="A0A1T0AW06"/>
<feature type="domain" description="TraG N-terminal Proteobacteria" evidence="2">
    <location>
        <begin position="12"/>
        <end position="483"/>
    </location>
</feature>
<organism evidence="3 4">
    <name type="scientific">Haemophilus paracuniculus</name>
    <dbReference type="NCBI Taxonomy" id="734"/>
    <lineage>
        <taxon>Bacteria</taxon>
        <taxon>Pseudomonadati</taxon>
        <taxon>Pseudomonadota</taxon>
        <taxon>Gammaproteobacteria</taxon>
        <taxon>Pasteurellales</taxon>
        <taxon>Pasteurellaceae</taxon>
        <taxon>Haemophilus</taxon>
    </lineage>
</organism>
<accession>A0A1T0AW06</accession>
<protein>
    <submittedName>
        <fullName evidence="3">Conjugal transfer protein TraG</fullName>
    </submittedName>
</protein>
<evidence type="ECO:0000259" key="2">
    <source>
        <dbReference type="Pfam" id="PF07916"/>
    </source>
</evidence>